<organism evidence="1 3">
    <name type="scientific">Legionella feeleii</name>
    <dbReference type="NCBI Taxonomy" id="453"/>
    <lineage>
        <taxon>Bacteria</taxon>
        <taxon>Pseudomonadati</taxon>
        <taxon>Pseudomonadota</taxon>
        <taxon>Gammaproteobacteria</taxon>
        <taxon>Legionellales</taxon>
        <taxon>Legionellaceae</taxon>
        <taxon>Legionella</taxon>
    </lineage>
</organism>
<sequence length="74" mass="8711">MNHNTCHYCLEENDYFSIRGQYKVANGEFLCYRLCKSCSNKFIGINSYSDKEGRHIFLNTVKANAKKYPQYVEN</sequence>
<dbReference type="STRING" id="453.Lfee_1395"/>
<accession>A0A0W0TUD3</accession>
<dbReference type="AlphaFoldDB" id="A0A0W0TUD3"/>
<dbReference type="EMBL" id="UASS01000015">
    <property type="protein sequence ID" value="SPX61084.1"/>
    <property type="molecule type" value="Genomic_DNA"/>
</dbReference>
<proteinExistence type="predicted"/>
<dbReference type="Proteomes" id="UP000251942">
    <property type="component" value="Unassembled WGS sequence"/>
</dbReference>
<keyword evidence="3" id="KW-1185">Reference proteome</keyword>
<evidence type="ECO:0000313" key="2">
    <source>
        <dbReference type="EMBL" id="SPX61084.1"/>
    </source>
</evidence>
<protein>
    <submittedName>
        <fullName evidence="1">Uncharacterized protein</fullName>
    </submittedName>
</protein>
<evidence type="ECO:0000313" key="1">
    <source>
        <dbReference type="EMBL" id="KTC99229.1"/>
    </source>
</evidence>
<dbReference type="PATRIC" id="fig|453.4.peg.1522"/>
<dbReference type="Proteomes" id="UP000054698">
    <property type="component" value="Unassembled WGS sequence"/>
</dbReference>
<evidence type="ECO:0000313" key="3">
    <source>
        <dbReference type="Proteomes" id="UP000054698"/>
    </source>
</evidence>
<reference evidence="2 4" key="2">
    <citation type="submission" date="2018-06" db="EMBL/GenBank/DDBJ databases">
        <authorList>
            <consortium name="Pathogen Informatics"/>
            <person name="Doyle S."/>
        </authorList>
    </citation>
    <scope>NUCLEOTIDE SEQUENCE [LARGE SCALE GENOMIC DNA]</scope>
    <source>
        <strain evidence="2 4">NCTC12022</strain>
    </source>
</reference>
<dbReference type="EMBL" id="LNYB01000051">
    <property type="protein sequence ID" value="KTC99229.1"/>
    <property type="molecule type" value="Genomic_DNA"/>
</dbReference>
<evidence type="ECO:0000313" key="4">
    <source>
        <dbReference type="Proteomes" id="UP000251942"/>
    </source>
</evidence>
<name>A0A0W0TUD3_9GAMM</name>
<gene>
    <name evidence="1" type="ORF">Lfee_1395</name>
    <name evidence="2" type="ORF">NCTC12022_01822</name>
</gene>
<reference evidence="1 3" key="1">
    <citation type="submission" date="2015-11" db="EMBL/GenBank/DDBJ databases">
        <title>Genomic analysis of 38 Legionella species identifies large and diverse effector repertoires.</title>
        <authorList>
            <person name="Burstein D."/>
            <person name="Amaro F."/>
            <person name="Zusman T."/>
            <person name="Lifshitz Z."/>
            <person name="Cohen O."/>
            <person name="Gilbert J.A."/>
            <person name="Pupko T."/>
            <person name="Shuman H.A."/>
            <person name="Segal G."/>
        </authorList>
    </citation>
    <scope>NUCLEOTIDE SEQUENCE [LARGE SCALE GENOMIC DNA]</scope>
    <source>
        <strain evidence="1 3">WO-44C</strain>
    </source>
</reference>